<evidence type="ECO:0000256" key="4">
    <source>
        <dbReference type="ARBA" id="ARBA00022692"/>
    </source>
</evidence>
<dbReference type="PANTHER" id="PTHR31086">
    <property type="entry name" value="ALUMINUM-ACTIVATED MALATE TRANSPORTER 10"/>
    <property type="match status" value="1"/>
</dbReference>
<dbReference type="InterPro" id="IPR020966">
    <property type="entry name" value="ALMT"/>
</dbReference>
<dbReference type="SUPFAM" id="SSF53098">
    <property type="entry name" value="Ribonuclease H-like"/>
    <property type="match status" value="1"/>
</dbReference>
<keyword evidence="6" id="KW-0406">Ion transport</keyword>
<feature type="transmembrane region" description="Helical" evidence="9">
    <location>
        <begin position="50"/>
        <end position="69"/>
    </location>
</feature>
<dbReference type="GO" id="GO:0034220">
    <property type="term" value="P:monoatomic ion transmembrane transport"/>
    <property type="evidence" value="ECO:0007669"/>
    <property type="project" value="UniProtKB-KW"/>
</dbReference>
<dbReference type="RefSeq" id="XP_035541486.1">
    <property type="nucleotide sequence ID" value="XM_035685593.1"/>
</dbReference>
<dbReference type="Gene3D" id="3.30.420.10">
    <property type="entry name" value="Ribonuclease H-like superfamily/Ribonuclease H"/>
    <property type="match status" value="1"/>
</dbReference>
<evidence type="ECO:0000256" key="8">
    <source>
        <dbReference type="ARBA" id="ARBA00023303"/>
    </source>
</evidence>
<keyword evidence="7 9" id="KW-0472">Membrane</keyword>
<dbReference type="OrthoDB" id="68611at2759"/>
<evidence type="ECO:0000256" key="7">
    <source>
        <dbReference type="ARBA" id="ARBA00023136"/>
    </source>
</evidence>
<keyword evidence="10" id="KW-1185">Reference proteome</keyword>
<accession>A0A6P9E2B5</accession>
<evidence type="ECO:0000313" key="11">
    <source>
        <dbReference type="RefSeq" id="XP_035541486.1"/>
    </source>
</evidence>
<evidence type="ECO:0000256" key="3">
    <source>
        <dbReference type="ARBA" id="ARBA00022448"/>
    </source>
</evidence>
<dbReference type="InParanoid" id="A0A6P9E2B5"/>
<dbReference type="AlphaFoldDB" id="A0A6P9E2B5"/>
<evidence type="ECO:0000256" key="1">
    <source>
        <dbReference type="ARBA" id="ARBA00004141"/>
    </source>
</evidence>
<evidence type="ECO:0000313" key="10">
    <source>
        <dbReference type="Proteomes" id="UP000235220"/>
    </source>
</evidence>
<name>A0A6P9E2B5_JUGRE</name>
<dbReference type="KEGG" id="jre:118344572"/>
<dbReference type="InterPro" id="IPR012337">
    <property type="entry name" value="RNaseH-like_sf"/>
</dbReference>
<sequence>MDIASTNFENVGPFTRAWEWLKALPVKLWAMAVEFANKMKKLGQDDPRRIVHSLKVGVAISLVSLFYYVRPLFDRFGENGIWAVLTVVLVFEFSVGGTLGKGLNRMLATLSGGALAVGVDQVATLFDGTGQPIVLGILVFIIAATVTFMRFFPALKARYDYGLMIFILTFCLVSVSSYKDDEVLDMACQRLYTIIIGCFIAIIICICVCPVWIGENLQNQIANNLEKLGNFLEGFGREYFRLSEEGHSTDDDKSFLHGYKSVLTSKDKEETMANLARWEFWHYRFGFRHPWNRYLKVGTLTRQCAYKIEDLNSYLKYFDIQATPTEFRREIHEPCIKICSESGKALKELASAIKKMRRSTSVNFHIANSKIAAENLRSLLNMISLWENANLREIIPTAAVGLILIDIVPCTEKIVEAFQELASPARFENMDDRVSPSNDVLVEKDILENIAILGILGVMCHWGTNASMMDIVMFIEKCDTCRQVKAKHQRTAGKLQPLPIPEWNWDDISMDFIVGLSRTPSGKNSIWIVHLQGVPKSIVSDRDQRFMSHFWKRLQAALGTKLKFSTAYDGNQDFDAGDAEVKPEESAPPEE</sequence>
<dbReference type="InterPro" id="IPR036397">
    <property type="entry name" value="RNaseH_sf"/>
</dbReference>
<dbReference type="Pfam" id="PF11744">
    <property type="entry name" value="ALMT"/>
    <property type="match status" value="1"/>
</dbReference>
<comment type="subcellular location">
    <subcellularLocation>
        <location evidence="1">Membrane</location>
        <topology evidence="1">Multi-pass membrane protein</topology>
    </subcellularLocation>
</comment>
<feature type="transmembrane region" description="Helical" evidence="9">
    <location>
        <begin position="132"/>
        <end position="152"/>
    </location>
</feature>
<keyword evidence="4 9" id="KW-0812">Transmembrane</keyword>
<dbReference type="GeneID" id="118344572"/>
<keyword evidence="3" id="KW-0813">Transport</keyword>
<reference evidence="11" key="1">
    <citation type="submission" date="2025-08" db="UniProtKB">
        <authorList>
            <consortium name="RefSeq"/>
        </authorList>
    </citation>
    <scope>IDENTIFICATION</scope>
    <source>
        <tissue evidence="11">Leaves</tissue>
    </source>
</reference>
<comment type="similarity">
    <text evidence="2">Belongs to the aromatic acid exporter (TC 2.A.85) family.</text>
</comment>
<gene>
    <name evidence="11" type="primary">LOC118344572</name>
</gene>
<protein>
    <submittedName>
        <fullName evidence="11">Aluminum-activated malate transporter 8-like</fullName>
    </submittedName>
</protein>
<dbReference type="GO" id="GO:0015743">
    <property type="term" value="P:malate transport"/>
    <property type="evidence" value="ECO:0007669"/>
    <property type="project" value="InterPro"/>
</dbReference>
<evidence type="ECO:0000256" key="2">
    <source>
        <dbReference type="ARBA" id="ARBA00007079"/>
    </source>
</evidence>
<evidence type="ECO:0000256" key="9">
    <source>
        <dbReference type="SAM" id="Phobius"/>
    </source>
</evidence>
<proteinExistence type="inferred from homology"/>
<keyword evidence="8" id="KW-0407">Ion channel</keyword>
<evidence type="ECO:0000256" key="5">
    <source>
        <dbReference type="ARBA" id="ARBA00022989"/>
    </source>
</evidence>
<keyword evidence="5 9" id="KW-1133">Transmembrane helix</keyword>
<dbReference type="Proteomes" id="UP000235220">
    <property type="component" value="Chromosome 14"/>
</dbReference>
<feature type="transmembrane region" description="Helical" evidence="9">
    <location>
        <begin position="190"/>
        <end position="213"/>
    </location>
</feature>
<feature type="transmembrane region" description="Helical" evidence="9">
    <location>
        <begin position="159"/>
        <end position="178"/>
    </location>
</feature>
<dbReference type="GO" id="GO:0009705">
    <property type="term" value="C:plant-type vacuole membrane"/>
    <property type="evidence" value="ECO:0000318"/>
    <property type="project" value="GO_Central"/>
</dbReference>
<feature type="transmembrane region" description="Helical" evidence="9">
    <location>
        <begin position="81"/>
        <end position="100"/>
    </location>
</feature>
<evidence type="ECO:0000256" key="6">
    <source>
        <dbReference type="ARBA" id="ARBA00023065"/>
    </source>
</evidence>
<dbReference type="GO" id="GO:0003676">
    <property type="term" value="F:nucleic acid binding"/>
    <property type="evidence" value="ECO:0007669"/>
    <property type="project" value="InterPro"/>
</dbReference>
<organism evidence="10 11">
    <name type="scientific">Juglans regia</name>
    <name type="common">English walnut</name>
    <dbReference type="NCBI Taxonomy" id="51240"/>
    <lineage>
        <taxon>Eukaryota</taxon>
        <taxon>Viridiplantae</taxon>
        <taxon>Streptophyta</taxon>
        <taxon>Embryophyta</taxon>
        <taxon>Tracheophyta</taxon>
        <taxon>Spermatophyta</taxon>
        <taxon>Magnoliopsida</taxon>
        <taxon>eudicotyledons</taxon>
        <taxon>Gunneridae</taxon>
        <taxon>Pentapetalae</taxon>
        <taxon>rosids</taxon>
        <taxon>fabids</taxon>
        <taxon>Fagales</taxon>
        <taxon>Juglandaceae</taxon>
        <taxon>Juglans</taxon>
    </lineage>
</organism>